<evidence type="ECO:0000256" key="3">
    <source>
        <dbReference type="ARBA" id="ARBA00022603"/>
    </source>
</evidence>
<keyword evidence="3 13" id="KW-0489">Methyltransferase</keyword>
<dbReference type="GO" id="GO:0006656">
    <property type="term" value="P:phosphatidylcholine biosynthetic process"/>
    <property type="evidence" value="ECO:0007669"/>
    <property type="project" value="UniProtKB-UniRule"/>
</dbReference>
<feature type="transmembrane region" description="Helical" evidence="13 14">
    <location>
        <begin position="371"/>
        <end position="392"/>
    </location>
</feature>
<reference evidence="17" key="1">
    <citation type="submission" date="2015-10" db="EMBL/GenBank/DDBJ databases">
        <authorList>
            <person name="Devillers H."/>
        </authorList>
    </citation>
    <scope>NUCLEOTIDE SEQUENCE [LARGE SCALE GENOMIC DNA]</scope>
</reference>
<organism evidence="16 17">
    <name type="scientific">Lachancea quebecensis</name>
    <dbReference type="NCBI Taxonomy" id="1654605"/>
    <lineage>
        <taxon>Eukaryota</taxon>
        <taxon>Fungi</taxon>
        <taxon>Dikarya</taxon>
        <taxon>Ascomycota</taxon>
        <taxon>Saccharomycotina</taxon>
        <taxon>Saccharomycetes</taxon>
        <taxon>Saccharomycetales</taxon>
        <taxon>Saccharomycetaceae</taxon>
        <taxon>Lachancea</taxon>
    </lineage>
</organism>
<feature type="transmembrane region" description="Helical" evidence="13 14">
    <location>
        <begin position="93"/>
        <end position="114"/>
    </location>
</feature>
<evidence type="ECO:0000256" key="14">
    <source>
        <dbReference type="RuleBase" id="RU361122"/>
    </source>
</evidence>
<dbReference type="GO" id="GO:0004608">
    <property type="term" value="F:phosphatidylethanolamine N-methyltransferase activity"/>
    <property type="evidence" value="ECO:0007669"/>
    <property type="project" value="UniProtKB-UniRule"/>
</dbReference>
<feature type="transmembrane region" description="Helical" evidence="13 14">
    <location>
        <begin position="60"/>
        <end position="81"/>
    </location>
</feature>
<keyword evidence="17" id="KW-1185">Reference proteome</keyword>
<name>A0A0P1KM09_9SACH</name>
<evidence type="ECO:0000256" key="9">
    <source>
        <dbReference type="ARBA" id="ARBA00023098"/>
    </source>
</evidence>
<dbReference type="Proteomes" id="UP000236544">
    <property type="component" value="Unassembled WGS sequence"/>
</dbReference>
<keyword evidence="6 13" id="KW-0812">Transmembrane</keyword>
<dbReference type="EC" id="2.1.1.17" evidence="13 14"/>
<evidence type="ECO:0000313" key="17">
    <source>
        <dbReference type="Proteomes" id="UP000236544"/>
    </source>
</evidence>
<evidence type="ECO:0000256" key="1">
    <source>
        <dbReference type="ARBA" id="ARBA00004127"/>
    </source>
</evidence>
<gene>
    <name evidence="16" type="ORF">LAQU0_S01e12794g</name>
</gene>
<evidence type="ECO:0000256" key="12">
    <source>
        <dbReference type="ARBA" id="ARBA00023264"/>
    </source>
</evidence>
<dbReference type="PANTHER" id="PTHR32138">
    <property type="entry name" value="PHOSPHATIDYLETHANOLAMINE N-METHYLTRANSFERASE"/>
    <property type="match status" value="1"/>
</dbReference>
<evidence type="ECO:0000256" key="13">
    <source>
        <dbReference type="HAMAP-Rule" id="MF_03217"/>
    </source>
</evidence>
<dbReference type="PROSITE" id="PS51598">
    <property type="entry name" value="SAM_CHO2"/>
    <property type="match status" value="1"/>
</dbReference>
<keyword evidence="4 13" id="KW-0808">Transferase</keyword>
<comment type="function">
    <text evidence="13 14">Catalyzes the first step of the methylation pathway of phosphatidylcholine biosynthesis, the SAM-dependent methylation of phosphatidylethanolamine (PE) to phosphatidylmonomethylethanolamine (PMME).</text>
</comment>
<dbReference type="PIRSF" id="PIRSF000383">
    <property type="entry name" value="PEAMT"/>
    <property type="match status" value="1"/>
</dbReference>
<feature type="transmembrane region" description="Helical" evidence="13 14">
    <location>
        <begin position="420"/>
        <end position="438"/>
    </location>
</feature>
<evidence type="ECO:0000256" key="8">
    <source>
        <dbReference type="ARBA" id="ARBA00022989"/>
    </source>
</evidence>
<feature type="transmembrane region" description="Helical" evidence="13 14">
    <location>
        <begin position="173"/>
        <end position="193"/>
    </location>
</feature>
<dbReference type="Gene3D" id="1.20.120.1630">
    <property type="match status" value="1"/>
</dbReference>
<dbReference type="EMBL" id="LN890560">
    <property type="protein sequence ID" value="CUS20707.1"/>
    <property type="molecule type" value="Genomic_DNA"/>
</dbReference>
<evidence type="ECO:0000256" key="4">
    <source>
        <dbReference type="ARBA" id="ARBA00022679"/>
    </source>
</evidence>
<keyword evidence="12 13" id="KW-1208">Phospholipid metabolism</keyword>
<keyword evidence="5 13" id="KW-0949">S-adenosyl-L-methionine</keyword>
<dbReference type="UniPathway" id="UPA00753"/>
<dbReference type="InterPro" id="IPR007318">
    <property type="entry name" value="Phopholipid_MeTrfase"/>
</dbReference>
<keyword evidence="2 13" id="KW-0444">Lipid biosynthesis</keyword>
<dbReference type="AlphaFoldDB" id="A0A0P1KM09"/>
<dbReference type="PANTHER" id="PTHR32138:SF0">
    <property type="entry name" value="PHOSPHATIDYLETHANOLAMINE N-METHYLTRANSFERASE"/>
    <property type="match status" value="1"/>
</dbReference>
<keyword evidence="10 13" id="KW-0472">Membrane</keyword>
<evidence type="ECO:0000256" key="7">
    <source>
        <dbReference type="ARBA" id="ARBA00022824"/>
    </source>
</evidence>
<evidence type="ECO:0000256" key="2">
    <source>
        <dbReference type="ARBA" id="ARBA00022516"/>
    </source>
</evidence>
<dbReference type="GO" id="GO:0032259">
    <property type="term" value="P:methylation"/>
    <property type="evidence" value="ECO:0007669"/>
    <property type="project" value="UniProtKB-KW"/>
</dbReference>
<comment type="subcellular location">
    <subcellularLocation>
        <location evidence="1">Endomembrane system</location>
        <topology evidence="1">Multi-pass membrane protein</topology>
    </subcellularLocation>
    <subcellularLocation>
        <location evidence="13 14">Endoplasmic reticulum membrane</location>
        <topology evidence="13 14">Multi-pass membrane protein</topology>
    </subcellularLocation>
</comment>
<keyword evidence="9 13" id="KW-0443">Lipid metabolism</keyword>
<dbReference type="OrthoDB" id="4583at2759"/>
<evidence type="ECO:0000256" key="15">
    <source>
        <dbReference type="SAM" id="MobiDB-lite"/>
    </source>
</evidence>
<accession>A0A0P1KM09</accession>
<evidence type="ECO:0000256" key="6">
    <source>
        <dbReference type="ARBA" id="ARBA00022692"/>
    </source>
</evidence>
<dbReference type="SMR" id="A0A0P1KM09"/>
<dbReference type="InterPro" id="IPR016219">
    <property type="entry name" value="Phosphatid-EA_MeTrfase_fun"/>
</dbReference>
<protein>
    <recommendedName>
        <fullName evidence="13 14">Phosphatidylethanolamine N-methyltransferase</fullName>
        <shortName evidence="13">PE methyltransferase</shortName>
        <shortName evidence="13 14">PEAMT</shortName>
        <shortName evidence="13">PEMT</shortName>
        <ecNumber evidence="13 14">2.1.1.17</ecNumber>
    </recommendedName>
</protein>
<feature type="compositionally biased region" description="Basic residues" evidence="15">
    <location>
        <begin position="8"/>
        <end position="18"/>
    </location>
</feature>
<dbReference type="Pfam" id="PF04191">
    <property type="entry name" value="PEMT"/>
    <property type="match status" value="2"/>
</dbReference>
<evidence type="ECO:0000256" key="11">
    <source>
        <dbReference type="ARBA" id="ARBA00023209"/>
    </source>
</evidence>
<keyword evidence="8 13" id="KW-1133">Transmembrane helix</keyword>
<evidence type="ECO:0000313" key="16">
    <source>
        <dbReference type="EMBL" id="CUS20707.1"/>
    </source>
</evidence>
<dbReference type="GO" id="GO:0005789">
    <property type="term" value="C:endoplasmic reticulum membrane"/>
    <property type="evidence" value="ECO:0007669"/>
    <property type="project" value="UniProtKB-SubCell"/>
</dbReference>
<keyword evidence="7 13" id="KW-0256">Endoplasmic reticulum</keyword>
<dbReference type="HAMAP" id="MF_03217">
    <property type="entry name" value="PEMT"/>
    <property type="match status" value="1"/>
</dbReference>
<keyword evidence="11 13" id="KW-0594">Phospholipid biosynthesis</keyword>
<dbReference type="Gene3D" id="2.60.40.2840">
    <property type="match status" value="1"/>
</dbReference>
<comment type="caution">
    <text evidence="13 14">Lacks conserved residue(s) required for the propagation of feature annotation.</text>
</comment>
<comment type="similarity">
    <text evidence="13 14">Belongs to the class VI-like SAM-binding methyltransferase superfamily. CHO2 family.</text>
</comment>
<proteinExistence type="inferred from homology"/>
<evidence type="ECO:0000256" key="10">
    <source>
        <dbReference type="ARBA" id="ARBA00023136"/>
    </source>
</evidence>
<feature type="region of interest" description="Disordered" evidence="15">
    <location>
        <begin position="1"/>
        <end position="25"/>
    </location>
</feature>
<comment type="pathway">
    <text evidence="13 14">Phospholipid metabolism; phosphatidylcholine biosynthesis.</text>
</comment>
<comment type="catalytic activity">
    <reaction evidence="13 14">
        <text>a 1,2-diacyl-sn-glycero-3-phosphoethanolamine + S-adenosyl-L-methionine = a 1,2-diacyl-sn-glycero-3-phospho-N-methylethanolamine + S-adenosyl-L-homocysteine + H(+)</text>
        <dbReference type="Rhea" id="RHEA:11164"/>
        <dbReference type="ChEBI" id="CHEBI:15378"/>
        <dbReference type="ChEBI" id="CHEBI:57856"/>
        <dbReference type="ChEBI" id="CHEBI:59789"/>
        <dbReference type="ChEBI" id="CHEBI:64573"/>
        <dbReference type="ChEBI" id="CHEBI:64612"/>
        <dbReference type="EC" id="2.1.1.17"/>
    </reaction>
</comment>
<feature type="transmembrane region" description="Helical" evidence="13 14">
    <location>
        <begin position="346"/>
        <end position="365"/>
    </location>
</feature>
<evidence type="ECO:0000256" key="5">
    <source>
        <dbReference type="ARBA" id="ARBA00022691"/>
    </source>
</evidence>
<sequence length="842" mass="97561">MIKERKLSKSRAPTKGRKQMPGVVKESQTVARTRTGNVEFTPAKTHDMVRSLFDPTLKKSFLECWISLAILSNVVLCYFMATRFGASFTKKFFLWQYVFWRLCYNVGIGVVLHFQSNYETLTNFAKTHSLFSKKSQHWLARFCRFEIESKMPNTYRVEEYPEEFNVWLLFRQFVDLILMQDFTTYILFVVLSIPKTVLSSHTVSFALGVIMILFNVWVKVDAHRVVKDYAWYWGDFFFFQDSKLVFDGVFNVSPHPMYSIGYMGYYGLSLISGDYKVLLVSIGGHLLQFLFLKYCENPHIEKIYGSDAVENDNAHIDELLVKENPNYSKPLITKGLWFTNLDKLRLTDYFTILTVFVIVSFSFFMKPSSKALFWAAFTAKITTSLFISLVLHKQSTSKWFTRLFLKNGYTQIHSFYQWQFLYNYCLTVSYTIFMLQTWSQFRNLESKNYTQIIFGILLCWLQKWCDDEILTAISEFGWFYGDFFLTNYISSRKLNSRGIYRYLSNPERFLGVAGCWGAVLITDFSPYNLILAALWTAANIALVKLVEEPHVAKVYGASDRKSGISKTLMGFKPIRRFSEIMDKMELRLVRHLTSNDSPFEEETSNNDDAQWNEVVQLALQSVTANLAPNCEFKLGDGKRDTFMIPGPIEVHWKLPSKLYNDDDWIGLYKVFDTGEDRHRTRVSSNGRWTGTNEAAFPYSGRPKNSIVEFQRTGSFLSGTVQFDHSLTFYEEGVYELRYHSGNTHKVLMISQPFRLSLPTIKAESAEELSESLRQFLAEVHALDGNSFNPNSNKYLGDKFLKGLVKKASGVDLSVKYLRRINYDVGIIGKRVQEIKSVLENLE</sequence>
<feature type="transmembrane region" description="Helical" evidence="13 14">
    <location>
        <begin position="199"/>
        <end position="218"/>
    </location>
</feature>